<protein>
    <submittedName>
        <fullName evidence="1">Uncharacterized protein</fullName>
    </submittedName>
</protein>
<organism evidence="1 2">
    <name type="scientific">Geodermatophilus poikilotrophus</name>
    <dbReference type="NCBI Taxonomy" id="1333667"/>
    <lineage>
        <taxon>Bacteria</taxon>
        <taxon>Bacillati</taxon>
        <taxon>Actinomycetota</taxon>
        <taxon>Actinomycetes</taxon>
        <taxon>Geodermatophilales</taxon>
        <taxon>Geodermatophilaceae</taxon>
        <taxon>Geodermatophilus</taxon>
    </lineage>
</organism>
<dbReference type="RefSeq" id="WP_091439733.1">
    <property type="nucleotide sequence ID" value="NZ_FOIE01000001.1"/>
</dbReference>
<reference evidence="2" key="1">
    <citation type="submission" date="2016-10" db="EMBL/GenBank/DDBJ databases">
        <authorList>
            <person name="Varghese N."/>
            <person name="Submissions S."/>
        </authorList>
    </citation>
    <scope>NUCLEOTIDE SEQUENCE [LARGE SCALE GENOMIC DNA]</scope>
    <source>
        <strain evidence="2">DSM 44209</strain>
    </source>
</reference>
<name>A0A1H9Z2Y8_9ACTN</name>
<evidence type="ECO:0000313" key="1">
    <source>
        <dbReference type="EMBL" id="SES75252.1"/>
    </source>
</evidence>
<keyword evidence="2" id="KW-1185">Reference proteome</keyword>
<sequence>MALMQVARYYTRWDVDNHDGRIALYDAGNSQLDNRTYSNAQEFQVIVEMLRYEKPVWFDDEVKHIRTGFGATGEPTGEEEKT</sequence>
<evidence type="ECO:0000313" key="2">
    <source>
        <dbReference type="Proteomes" id="UP000198507"/>
    </source>
</evidence>
<dbReference type="Proteomes" id="UP000198507">
    <property type="component" value="Unassembled WGS sequence"/>
</dbReference>
<proteinExistence type="predicted"/>
<dbReference type="OrthoDB" id="8563131at2"/>
<dbReference type="AlphaFoldDB" id="A0A1H9Z2Y8"/>
<dbReference type="EMBL" id="FOIE01000001">
    <property type="protein sequence ID" value="SES75252.1"/>
    <property type="molecule type" value="Genomic_DNA"/>
</dbReference>
<accession>A0A1H9Z2Y8</accession>
<gene>
    <name evidence="1" type="ORF">SAMN04488546_0377</name>
</gene>